<protein>
    <submittedName>
        <fullName evidence="3">META domain-containing protein</fullName>
    </submittedName>
</protein>
<dbReference type="InterPro" id="IPR038670">
    <property type="entry name" value="HslJ-like_sf"/>
</dbReference>
<evidence type="ECO:0000313" key="4">
    <source>
        <dbReference type="Proteomes" id="UP001056455"/>
    </source>
</evidence>
<evidence type="ECO:0000256" key="1">
    <source>
        <dbReference type="SAM" id="MobiDB-lite"/>
    </source>
</evidence>
<evidence type="ECO:0000313" key="3">
    <source>
        <dbReference type="EMBL" id="USQ81542.1"/>
    </source>
</evidence>
<dbReference type="PANTHER" id="PTHR35535:SF2">
    <property type="entry name" value="DUF306 DOMAIN-CONTAINING PROTEIN"/>
    <property type="match status" value="1"/>
</dbReference>
<dbReference type="EMBL" id="CP099489">
    <property type="protein sequence ID" value="USQ81542.1"/>
    <property type="molecule type" value="Genomic_DNA"/>
</dbReference>
<accession>A0ABY4YY59</accession>
<sequence>MNATAADRPIHARLRSGLPLLGLALALSLGACSMEDSPGSWSPPSTPTSDVEPTTGDVEPTTETPAGADLTGTWELRTDFLQDAGQATSTGAPPPSLTFEDGRLNVDTGCNTGGGDYEISGDEVTLSPIALTMRACEGQVGDLEGVVVGLLNAGTLAVGVEGDTLTLTAEDGTTLAFGRSQGGGDDAATTTMEPTITAPAPTGPATSSPTDTARQTSNPPATSTVPAPPTTAP</sequence>
<feature type="compositionally biased region" description="Low complexity" evidence="1">
    <location>
        <begin position="33"/>
        <end position="49"/>
    </location>
</feature>
<dbReference type="Pfam" id="PF03724">
    <property type="entry name" value="META"/>
    <property type="match status" value="1"/>
</dbReference>
<dbReference type="RefSeq" id="WP_252595060.1">
    <property type="nucleotide sequence ID" value="NZ_CP099489.1"/>
</dbReference>
<keyword evidence="4" id="KW-1185">Reference proteome</keyword>
<feature type="domain" description="DUF306" evidence="2">
    <location>
        <begin position="69"/>
        <end position="176"/>
    </location>
</feature>
<organism evidence="3 4">
    <name type="scientific">Ornithinimicrobium faecis</name>
    <dbReference type="NCBI Taxonomy" id="2934158"/>
    <lineage>
        <taxon>Bacteria</taxon>
        <taxon>Bacillati</taxon>
        <taxon>Actinomycetota</taxon>
        <taxon>Actinomycetes</taxon>
        <taxon>Micrococcales</taxon>
        <taxon>Ornithinimicrobiaceae</taxon>
        <taxon>Ornithinimicrobium</taxon>
    </lineage>
</organism>
<proteinExistence type="predicted"/>
<dbReference type="InterPro" id="IPR005184">
    <property type="entry name" value="DUF306_Meta_HslJ"/>
</dbReference>
<dbReference type="Gene3D" id="2.40.128.270">
    <property type="match status" value="1"/>
</dbReference>
<feature type="region of interest" description="Disordered" evidence="1">
    <location>
        <begin position="176"/>
        <end position="233"/>
    </location>
</feature>
<evidence type="ECO:0000259" key="2">
    <source>
        <dbReference type="Pfam" id="PF03724"/>
    </source>
</evidence>
<name>A0ABY4YY59_9MICO</name>
<reference evidence="3" key="1">
    <citation type="submission" date="2022-06" db="EMBL/GenBank/DDBJ databases">
        <title>Ornithinimicrobium HY1793.</title>
        <authorList>
            <person name="Huang Y."/>
        </authorList>
    </citation>
    <scope>NUCLEOTIDE SEQUENCE</scope>
    <source>
        <strain evidence="3">HY1793</strain>
    </source>
</reference>
<gene>
    <name evidence="3" type="ORF">NF556_07805</name>
</gene>
<dbReference type="PANTHER" id="PTHR35535">
    <property type="entry name" value="HEAT SHOCK PROTEIN HSLJ"/>
    <property type="match status" value="1"/>
</dbReference>
<dbReference type="InterPro" id="IPR053147">
    <property type="entry name" value="Hsp_HslJ-like"/>
</dbReference>
<feature type="region of interest" description="Disordered" evidence="1">
    <location>
        <begin position="33"/>
        <end position="69"/>
    </location>
</feature>
<dbReference type="Proteomes" id="UP001056455">
    <property type="component" value="Chromosome"/>
</dbReference>
<feature type="compositionally biased region" description="Low complexity" evidence="1">
    <location>
        <begin position="194"/>
        <end position="225"/>
    </location>
</feature>